<dbReference type="AlphaFoldDB" id="A0A9P1DRG1"/>
<reference evidence="1" key="1">
    <citation type="submission" date="2022-10" db="EMBL/GenBank/DDBJ databases">
        <authorList>
            <person name="Chen Y."/>
            <person name="Dougan E. K."/>
            <person name="Chan C."/>
            <person name="Rhodes N."/>
            <person name="Thang M."/>
        </authorList>
    </citation>
    <scope>NUCLEOTIDE SEQUENCE</scope>
</reference>
<evidence type="ECO:0000313" key="1">
    <source>
        <dbReference type="EMBL" id="CAI4014044.1"/>
    </source>
</evidence>
<proteinExistence type="predicted"/>
<keyword evidence="3" id="KW-1185">Reference proteome</keyword>
<evidence type="ECO:0000313" key="2">
    <source>
        <dbReference type="EMBL" id="CAL1167419.1"/>
    </source>
</evidence>
<evidence type="ECO:0000313" key="3">
    <source>
        <dbReference type="Proteomes" id="UP001152797"/>
    </source>
</evidence>
<dbReference type="EMBL" id="CAMXCT010006153">
    <property type="protein sequence ID" value="CAI4014044.1"/>
    <property type="molecule type" value="Genomic_DNA"/>
</dbReference>
<accession>A0A9P1DRG1</accession>
<organism evidence="1">
    <name type="scientific">Cladocopium goreaui</name>
    <dbReference type="NCBI Taxonomy" id="2562237"/>
    <lineage>
        <taxon>Eukaryota</taxon>
        <taxon>Sar</taxon>
        <taxon>Alveolata</taxon>
        <taxon>Dinophyceae</taxon>
        <taxon>Suessiales</taxon>
        <taxon>Symbiodiniaceae</taxon>
        <taxon>Cladocopium</taxon>
    </lineage>
</organism>
<dbReference type="Proteomes" id="UP001152797">
    <property type="component" value="Unassembled WGS sequence"/>
</dbReference>
<gene>
    <name evidence="1" type="ORF">C1SCF055_LOCUS38974</name>
</gene>
<dbReference type="EMBL" id="CAMXCT020006153">
    <property type="protein sequence ID" value="CAL1167419.1"/>
    <property type="molecule type" value="Genomic_DNA"/>
</dbReference>
<name>A0A9P1DRG1_9DINO</name>
<comment type="caution">
    <text evidence="1">The sequence shown here is derived from an EMBL/GenBank/DDBJ whole genome shotgun (WGS) entry which is preliminary data.</text>
</comment>
<protein>
    <submittedName>
        <fullName evidence="1">Uncharacterized protein</fullName>
    </submittedName>
</protein>
<sequence length="404" mass="45905">MPSEIRFTLEFQPGVATSIIDSILEPLQLNALDRDVNEILYPTSVSLRHAIEPPLIDLARHWIPWYEFISTGAIYHFYVAETQIFEHLTNLAFATGNYLTLVAPDVPLALREETVLIIHTIPVMRLMELAAESATRIRDLELRLADTEHSIALIRQHLVLRDAAHLRHRTIQQVPKEKGSVRMRASHAWIFLGSREKQIKMLQVSFVAVLVEAALGWVPCLEVAQAARGFPSAASRARLEQLLKKFGLSAADGFGSHVKRLYKHIIVPLRLCQNCALTAQPAQVAGNGPIRQVRVRYLPGHRWQVLALERIDRAELKNAFTWPGFGDAVERLQAEGENFFWLRTRNDRVVGEAYLILKCKETTWLRSTVHGFEIELKMVRTWELDEDERWDSGSGDESMDAGNV</sequence>
<reference evidence="2" key="2">
    <citation type="submission" date="2024-04" db="EMBL/GenBank/DDBJ databases">
        <authorList>
            <person name="Chen Y."/>
            <person name="Shah S."/>
            <person name="Dougan E. K."/>
            <person name="Thang M."/>
            <person name="Chan C."/>
        </authorList>
    </citation>
    <scope>NUCLEOTIDE SEQUENCE [LARGE SCALE GENOMIC DNA]</scope>
</reference>
<dbReference type="EMBL" id="CAMXCT030006153">
    <property type="protein sequence ID" value="CAL4801356.1"/>
    <property type="molecule type" value="Genomic_DNA"/>
</dbReference>